<evidence type="ECO:0000313" key="1">
    <source>
        <dbReference type="EMBL" id="ABW31213.1"/>
    </source>
</evidence>
<dbReference type="HOGENOM" id="CLU_3210995_0_0_3"/>
<dbReference type="Proteomes" id="UP000000268">
    <property type="component" value="Chromosome"/>
</dbReference>
<sequence>MLAHDGTEVMNQFCPIDWLGSILVRCGSIGVRQPAGASRNDWST</sequence>
<dbReference type="KEGG" id="amr:AM1_6283"/>
<name>B0C7C9_ACAM1</name>
<protein>
    <submittedName>
        <fullName evidence="1">Uncharacterized protein</fullName>
    </submittedName>
</protein>
<gene>
    <name evidence="1" type="ordered locus">AM1_6283</name>
</gene>
<reference evidence="1 2" key="1">
    <citation type="journal article" date="2008" name="Proc. Natl. Acad. Sci. U.S.A.">
        <title>Niche adaptation and genome expansion in the chlorophyll d-producing cyanobacterium Acaryochloris marina.</title>
        <authorList>
            <person name="Swingley W.D."/>
            <person name="Chen M."/>
            <person name="Cheung P.C."/>
            <person name="Conrad A.L."/>
            <person name="Dejesa L.C."/>
            <person name="Hao J."/>
            <person name="Honchak B.M."/>
            <person name="Karbach L.E."/>
            <person name="Kurdoglu A."/>
            <person name="Lahiri S."/>
            <person name="Mastrian S.D."/>
            <person name="Miyashita H."/>
            <person name="Page L."/>
            <person name="Ramakrishna P."/>
            <person name="Satoh S."/>
            <person name="Sattley W.M."/>
            <person name="Shimada Y."/>
            <person name="Taylor H.L."/>
            <person name="Tomo T."/>
            <person name="Tsuchiya T."/>
            <person name="Wang Z.T."/>
            <person name="Raymond J."/>
            <person name="Mimuro M."/>
            <person name="Blankenship R.E."/>
            <person name="Touchman J.W."/>
        </authorList>
    </citation>
    <scope>NUCLEOTIDE SEQUENCE [LARGE SCALE GENOMIC DNA]</scope>
    <source>
        <strain evidence="2">MBIC 11017</strain>
    </source>
</reference>
<dbReference type="AlphaFoldDB" id="B0C7C9"/>
<accession>B0C7C9</accession>
<evidence type="ECO:0000313" key="2">
    <source>
        <dbReference type="Proteomes" id="UP000000268"/>
    </source>
</evidence>
<proteinExistence type="predicted"/>
<keyword evidence="2" id="KW-1185">Reference proteome</keyword>
<dbReference type="EMBL" id="CP000828">
    <property type="protein sequence ID" value="ABW31213.1"/>
    <property type="molecule type" value="Genomic_DNA"/>
</dbReference>
<organism evidence="1 2">
    <name type="scientific">Acaryochloris marina (strain MBIC 11017)</name>
    <dbReference type="NCBI Taxonomy" id="329726"/>
    <lineage>
        <taxon>Bacteria</taxon>
        <taxon>Bacillati</taxon>
        <taxon>Cyanobacteriota</taxon>
        <taxon>Cyanophyceae</taxon>
        <taxon>Acaryochloridales</taxon>
        <taxon>Acaryochloridaceae</taxon>
        <taxon>Acaryochloris</taxon>
    </lineage>
</organism>